<dbReference type="AlphaFoldDB" id="A0A125T2S7"/>
<reference evidence="2" key="1">
    <citation type="submission" date="2016-02" db="EMBL/GenBank/DDBJ databases">
        <title>Halorhodospira halochloris DSM-1059 complete genome, version 2.</title>
        <authorList>
            <person name="Tsukatani Y."/>
        </authorList>
    </citation>
    <scope>NUCLEOTIDE SEQUENCE</scope>
    <source>
        <strain evidence="2">DSM 1059</strain>
    </source>
</reference>
<keyword evidence="3" id="KW-1185">Reference proteome</keyword>
<dbReference type="OrthoDB" id="9787241at2"/>
<dbReference type="InterPro" id="IPR019267">
    <property type="entry name" value="CRISPR-assoc_Cas6_C"/>
</dbReference>
<dbReference type="KEGG" id="hhk:HH1059_20560"/>
<accession>A0A125T2S7</accession>
<evidence type="ECO:0000259" key="1">
    <source>
        <dbReference type="Pfam" id="PF10040"/>
    </source>
</evidence>
<evidence type="ECO:0000313" key="2">
    <source>
        <dbReference type="EMBL" id="BAU58763.1"/>
    </source>
</evidence>
<name>A0A125T2S7_HALHR</name>
<gene>
    <name evidence="2" type="primary">cas6</name>
    <name evidence="2" type="ORF">HH1059_20560</name>
</gene>
<dbReference type="Proteomes" id="UP000218890">
    <property type="component" value="Chromosome"/>
</dbReference>
<dbReference type="Pfam" id="PF10040">
    <property type="entry name" value="CRISPR_Cas6"/>
    <property type="match status" value="1"/>
</dbReference>
<feature type="domain" description="CRISPR-associated protein Cas6 C-terminal" evidence="1">
    <location>
        <begin position="200"/>
        <end position="317"/>
    </location>
</feature>
<organism evidence="2 3">
    <name type="scientific">Halorhodospira halochloris</name>
    <name type="common">Ectothiorhodospira halochloris</name>
    <dbReference type="NCBI Taxonomy" id="1052"/>
    <lineage>
        <taxon>Bacteria</taxon>
        <taxon>Pseudomonadati</taxon>
        <taxon>Pseudomonadota</taxon>
        <taxon>Gammaproteobacteria</taxon>
        <taxon>Chromatiales</taxon>
        <taxon>Ectothiorhodospiraceae</taxon>
        <taxon>Halorhodospira</taxon>
    </lineage>
</organism>
<dbReference type="EMBL" id="AP017372">
    <property type="protein sequence ID" value="BAU58763.1"/>
    <property type="molecule type" value="Genomic_DNA"/>
</dbReference>
<protein>
    <submittedName>
        <fullName evidence="2">CRISPR repeat RNA endoribonuclease Cas6</fullName>
    </submittedName>
</protein>
<evidence type="ECO:0000313" key="3">
    <source>
        <dbReference type="Proteomes" id="UP000218890"/>
    </source>
</evidence>
<sequence length="326" mass="36851">MIPLLPLRLHYRAEQQVKLPFFPGSIWRSALGYRLRRASCVTGAERCDGCLAATHCAYGQLFETPTQAVTARTHPYSEEVSAEKLLKNYPKAPHPFVLSPVSPGGEYSAGSEIEVELILLNPALRWMPTLLPVLHNLQLKRSKLKLQRISLVNTDGLAASGADNKINVTAEELLKINELATPQHPPHPPEFITIRVQQHPLRLRRKNRYVGSEQFDPGVFISALLRRASMLNSITSQATETDFRYLTQLGRSIGLNRSELHWFDWHRHSTPQDRRVPMGGLLGEFQLDSVPEEIWPWVWLGQWLHVGKGAVMGMGRYQLAEYAADN</sequence>
<proteinExistence type="predicted"/>